<dbReference type="SUPFAM" id="SSF55781">
    <property type="entry name" value="GAF domain-like"/>
    <property type="match status" value="1"/>
</dbReference>
<evidence type="ECO:0000313" key="2">
    <source>
        <dbReference type="EMBL" id="MCM2393614.1"/>
    </source>
</evidence>
<reference evidence="2" key="1">
    <citation type="submission" date="2022-06" db="EMBL/GenBank/DDBJ databases">
        <title>Genome public.</title>
        <authorList>
            <person name="Sun Q."/>
        </authorList>
    </citation>
    <scope>NUCLEOTIDE SEQUENCE</scope>
    <source>
        <strain evidence="2">CWNU-1</strain>
    </source>
</reference>
<name>A0ABT0UYR4_9ACTN</name>
<dbReference type="InterPro" id="IPR003018">
    <property type="entry name" value="GAF"/>
</dbReference>
<protein>
    <submittedName>
        <fullName evidence="2">GAF domain-containing protein</fullName>
    </submittedName>
</protein>
<sequence length="169" mass="18764">MLRLRRLRELGLQLAPSGTLDAFASRLATDADAPYAMVNFIGDRQFFAGLHNPPDGSDLPRVARTMTLDQGYCPSLMTRRKALVLTDVYASPRFAGNPVVDQIGIRSYAGAPLIDDQTGIAFGTICVVDITPRPEHTGQATLNLIKERRDELLEFFRQHSPLPHQQHQP</sequence>
<feature type="domain" description="GAF" evidence="1">
    <location>
        <begin position="19"/>
        <end position="143"/>
    </location>
</feature>
<proteinExistence type="predicted"/>
<dbReference type="EMBL" id="JAMQAW010000079">
    <property type="protein sequence ID" value="MCM2393614.1"/>
    <property type="molecule type" value="Genomic_DNA"/>
</dbReference>
<evidence type="ECO:0000313" key="3">
    <source>
        <dbReference type="Proteomes" id="UP001431429"/>
    </source>
</evidence>
<organism evidence="2 3">
    <name type="scientific">Streptomyces albipurpureus</name>
    <dbReference type="NCBI Taxonomy" id="2897419"/>
    <lineage>
        <taxon>Bacteria</taxon>
        <taxon>Bacillati</taxon>
        <taxon>Actinomycetota</taxon>
        <taxon>Actinomycetes</taxon>
        <taxon>Kitasatosporales</taxon>
        <taxon>Streptomycetaceae</taxon>
        <taxon>Streptomyces</taxon>
    </lineage>
</organism>
<evidence type="ECO:0000259" key="1">
    <source>
        <dbReference type="Pfam" id="PF01590"/>
    </source>
</evidence>
<dbReference type="InterPro" id="IPR029016">
    <property type="entry name" value="GAF-like_dom_sf"/>
</dbReference>
<dbReference type="Gene3D" id="3.30.450.40">
    <property type="match status" value="1"/>
</dbReference>
<keyword evidence="3" id="KW-1185">Reference proteome</keyword>
<dbReference type="PANTHER" id="PTHR43102:SF2">
    <property type="entry name" value="GAF DOMAIN-CONTAINING PROTEIN"/>
    <property type="match status" value="1"/>
</dbReference>
<comment type="caution">
    <text evidence="2">The sequence shown here is derived from an EMBL/GenBank/DDBJ whole genome shotgun (WGS) entry which is preliminary data.</text>
</comment>
<dbReference type="Pfam" id="PF01590">
    <property type="entry name" value="GAF"/>
    <property type="match status" value="1"/>
</dbReference>
<dbReference type="PANTHER" id="PTHR43102">
    <property type="entry name" value="SLR1143 PROTEIN"/>
    <property type="match status" value="1"/>
</dbReference>
<gene>
    <name evidence="2" type="ORF">NBG84_36005</name>
</gene>
<dbReference type="Proteomes" id="UP001431429">
    <property type="component" value="Unassembled WGS sequence"/>
</dbReference>
<accession>A0ABT0UYR4</accession>